<dbReference type="Gene3D" id="1.10.1130.10">
    <property type="entry name" value="Flavocytochrome C3, Chain A"/>
    <property type="match status" value="2"/>
</dbReference>
<dbReference type="RefSeq" id="WP_176065745.1">
    <property type="nucleotide sequence ID" value="NZ_BJTG01000005.1"/>
</dbReference>
<evidence type="ECO:0000313" key="4">
    <source>
        <dbReference type="Proteomes" id="UP000503640"/>
    </source>
</evidence>
<dbReference type="InterPro" id="IPR036280">
    <property type="entry name" value="Multihaem_cyt_sf"/>
</dbReference>
<evidence type="ECO:0000259" key="2">
    <source>
        <dbReference type="Pfam" id="PF18998"/>
    </source>
</evidence>
<dbReference type="AlphaFoldDB" id="A0A7I9VN74"/>
<comment type="caution">
    <text evidence="3">The sequence shown here is derived from an EMBL/GenBank/DDBJ whole genome shotgun (WGS) entry which is preliminary data.</text>
</comment>
<reference evidence="4" key="1">
    <citation type="journal article" date="2020" name="Appl. Environ. Microbiol.">
        <title>Diazotrophic Anaeromyxobacter Isolates from Soils.</title>
        <authorList>
            <person name="Masuda Y."/>
            <person name="Yamanaka H."/>
            <person name="Xu Z.X."/>
            <person name="Shiratori Y."/>
            <person name="Aono T."/>
            <person name="Amachi S."/>
            <person name="Senoo K."/>
            <person name="Itoh H."/>
        </authorList>
    </citation>
    <scope>NUCLEOTIDE SEQUENCE [LARGE SCALE GENOMIC DNA]</scope>
    <source>
        <strain evidence="4">R267</strain>
    </source>
</reference>
<dbReference type="PROSITE" id="PS51257">
    <property type="entry name" value="PROKAR_LIPOPROTEIN"/>
    <property type="match status" value="1"/>
</dbReference>
<sequence>MRRWSLGWALAVCAIAAVGCGGGSSSKPPAGPAKGVSGESFYVTVAPAAGGTIVSGDGSINCQSSGTGCGDAAYHQTKFTAWATPVVLTAKPADGYAFVSWGGDCAGTTTTCTLAGTADYSVSATFKSQPLPPTTVGRVYGYVKDGTAGAAGVKVTLGSLSATTNANGAYVFEIAPGSYTLQTVANTQYAAAAGVAVTVPVPDGVADPAGSCFLGGAKQGYWVPTAGQMGAGCLVRQTDIAVARASTYVAPVAPPTVTVSPTGVVGFGATVTVGCGVGGTVTVTGPGSPSVSVPDANGNSTFTTVTLGDASVTAVLAPTTEGRPGIVSINQTQAGSLAYTAKCALNGATTSVKIPMVAAVNANVATALRGEPFKMASYKGAANGLPGVTGPLWAAGADTKNANMYPPGTNPDGSTWRAHNAVQIPPNVVVVLDGPAGANFKFCTGASDIYSGTCGTNTDSTNANAQLTAHPGWVFANWTVGKTLYLTSDQIAATMTPNIPVKPQIWGSWDQRGQKDSAGNPIESCAGCHIAPGEPVAYDKTVCPNTPNDGVTPCYELGPTEPTTGWLESKHSKAIVDGASNTHFTLQACGSCHTTGYDTNLPVGNKGFSDALGTYTNDFLFEGSDSTLFLADLAAKNAPAAALVNVQCTSCHGPTPNSPNHTASMSSRICGTCHNGHDPQFEQWASTAGTTAAPLHGHANLTDAQNEGPLHGRDQTHCGRCHFAQGYMMYSQAIVSGNPDKLGNAAPVGAPTTALVTPLLCAPGTTDGTKDACPTAQTTGLVTAQNIDAITCQTCHDPHSLEVRIKPADTANGMLLAGGFKIYNAGSGALCASCHNSRNGIVGAKSPISDKGTVAVAGTPMQHNDATPLTSANFTMTGPHSAAQADVYFAGNGYLLCNSGSASGACPMPTTPNPHQNPTYFADTCAECHVKRLSTATKGTPSNHTFNVDEGTCAGCHGTGTAYIASREIVMNRMLPQYLTSLANVLKGAGITVVNGKLGAATTAADYTPAAGVTISKVVVSGDRPLTLDFTFSNGDVVAGCNIDKIMSGSTPVLYTVSGTDKVYGKVAKSMYDYALLENDNSKGVHNIPFVDAMLSAMVNNLDSPGLPK</sequence>
<dbReference type="InterPro" id="IPR044060">
    <property type="entry name" value="Bacterial_rp_domain"/>
</dbReference>
<feature type="signal peptide" evidence="1">
    <location>
        <begin position="1"/>
        <end position="19"/>
    </location>
</feature>
<dbReference type="Pfam" id="PF18998">
    <property type="entry name" value="Flg_new_2"/>
    <property type="match status" value="1"/>
</dbReference>
<gene>
    <name evidence="3" type="ORF">AMYX_25720</name>
</gene>
<dbReference type="SUPFAM" id="SSF49452">
    <property type="entry name" value="Starch-binding domain-like"/>
    <property type="match status" value="1"/>
</dbReference>
<evidence type="ECO:0000256" key="1">
    <source>
        <dbReference type="SAM" id="SignalP"/>
    </source>
</evidence>
<accession>A0A7I9VN74</accession>
<dbReference type="GO" id="GO:0030246">
    <property type="term" value="F:carbohydrate binding"/>
    <property type="evidence" value="ECO:0007669"/>
    <property type="project" value="InterPro"/>
</dbReference>
<organism evidence="3 4">
    <name type="scientific">Anaeromyxobacter diazotrophicus</name>
    <dbReference type="NCBI Taxonomy" id="2590199"/>
    <lineage>
        <taxon>Bacteria</taxon>
        <taxon>Pseudomonadati</taxon>
        <taxon>Myxococcota</taxon>
        <taxon>Myxococcia</taxon>
        <taxon>Myxococcales</taxon>
        <taxon>Cystobacterineae</taxon>
        <taxon>Anaeromyxobacteraceae</taxon>
        <taxon>Anaeromyxobacter</taxon>
    </lineage>
</organism>
<dbReference type="InterPro" id="IPR013784">
    <property type="entry name" value="Carb-bd-like_fold"/>
</dbReference>
<dbReference type="EMBL" id="BJTG01000005">
    <property type="protein sequence ID" value="GEJ57831.1"/>
    <property type="molecule type" value="Genomic_DNA"/>
</dbReference>
<evidence type="ECO:0000313" key="3">
    <source>
        <dbReference type="EMBL" id="GEJ57831.1"/>
    </source>
</evidence>
<keyword evidence="1" id="KW-0732">Signal</keyword>
<keyword evidence="4" id="KW-1185">Reference proteome</keyword>
<proteinExistence type="predicted"/>
<name>A0A7I9VN74_9BACT</name>
<dbReference type="SUPFAM" id="SSF48695">
    <property type="entry name" value="Multiheme cytochromes"/>
    <property type="match status" value="2"/>
</dbReference>
<dbReference type="Proteomes" id="UP000503640">
    <property type="component" value="Unassembled WGS sequence"/>
</dbReference>
<protein>
    <recommendedName>
        <fullName evidence="2">Bacterial repeat domain-containing protein</fullName>
    </recommendedName>
</protein>
<feature type="domain" description="Bacterial repeat" evidence="2">
    <location>
        <begin position="83"/>
        <end position="129"/>
    </location>
</feature>
<feature type="chain" id="PRO_5029600692" description="Bacterial repeat domain-containing protein" evidence="1">
    <location>
        <begin position="20"/>
        <end position="1109"/>
    </location>
</feature>